<reference evidence="9" key="2">
    <citation type="submission" date="2014-03" db="EMBL/GenBank/DDBJ databases">
        <title>The whipworm genome and dual-species transcriptomics of an intimate host-pathogen interaction.</title>
        <authorList>
            <person name="Foth B.J."/>
            <person name="Tsai I.J."/>
            <person name="Reid A.J."/>
            <person name="Bancroft A.J."/>
            <person name="Nichol S."/>
            <person name="Tracey A."/>
            <person name="Holroyd N."/>
            <person name="Cotton J.A."/>
            <person name="Stanley E.J."/>
            <person name="Zarowiecki M."/>
            <person name="Liu J.Z."/>
            <person name="Huckvale T."/>
            <person name="Cooper P.J."/>
            <person name="Grencis R.K."/>
            <person name="Berriman M."/>
        </authorList>
    </citation>
    <scope>NUCLEOTIDE SEQUENCE [LARGE SCALE GENOMIC DNA]</scope>
</reference>
<reference evidence="9" key="1">
    <citation type="submission" date="2014-01" db="EMBL/GenBank/DDBJ databases">
        <authorList>
            <person name="Aslett M."/>
        </authorList>
    </citation>
    <scope>NUCLEOTIDE SEQUENCE</scope>
</reference>
<dbReference type="Pfam" id="PF00067">
    <property type="entry name" value="p450"/>
    <property type="match status" value="1"/>
</dbReference>
<dbReference type="GO" id="GO:0004497">
    <property type="term" value="F:monooxygenase activity"/>
    <property type="evidence" value="ECO:0007669"/>
    <property type="project" value="UniProtKB-KW"/>
</dbReference>
<evidence type="ECO:0000313" key="9">
    <source>
        <dbReference type="EMBL" id="CDW53390.1"/>
    </source>
</evidence>
<evidence type="ECO:0000256" key="3">
    <source>
        <dbReference type="ARBA" id="ARBA00022723"/>
    </source>
</evidence>
<keyword evidence="10" id="KW-1185">Reference proteome</keyword>
<evidence type="ECO:0000256" key="4">
    <source>
        <dbReference type="ARBA" id="ARBA00023002"/>
    </source>
</evidence>
<keyword evidence="6 8" id="KW-0503">Monooxygenase</keyword>
<gene>
    <name evidence="9" type="ORF">TTRE_0000165401</name>
</gene>
<dbReference type="PRINTS" id="PR00385">
    <property type="entry name" value="P450"/>
</dbReference>
<comment type="similarity">
    <text evidence="1 8">Belongs to the cytochrome P450 family.</text>
</comment>
<organism evidence="9 10">
    <name type="scientific">Trichuris trichiura</name>
    <name type="common">Whipworm</name>
    <name type="synonym">Trichocephalus trichiurus</name>
    <dbReference type="NCBI Taxonomy" id="36087"/>
    <lineage>
        <taxon>Eukaryota</taxon>
        <taxon>Metazoa</taxon>
        <taxon>Ecdysozoa</taxon>
        <taxon>Nematoda</taxon>
        <taxon>Enoplea</taxon>
        <taxon>Dorylaimia</taxon>
        <taxon>Trichinellida</taxon>
        <taxon>Trichuridae</taxon>
        <taxon>Trichuris</taxon>
    </lineage>
</organism>
<sequence>MFACFVHVVGKLIFGPENFDHRDPRLQEIFCSTPEMDGMFRIGCLTDCFAWMKLLRRKTIADIRRVNEKFDDFVIQKVDNRIERRSTDIACLVDALRCVAQKEQPTTESDVNFTCYAAMDAFGAGLFTSIANAKWALLLLAKYPNIQKRLRSEIMEYVGCRQFVSMEHRASLNYAEAFMNEVLRFATVLPLAIPHASVSETLLLNYHCPKSTPVLANLWAAHRDPTVFSNPDEFNPDRFLDNNGCLDRKLLSRVIPFSTGARRCPGEPLARQNLFLIITNLVKYFEIQFAHETDSYDDLTQCVFNFTRSPRPFELRFRSLS</sequence>
<dbReference type="OrthoDB" id="2789670at2759"/>
<dbReference type="GO" id="GO:0005506">
    <property type="term" value="F:iron ion binding"/>
    <property type="evidence" value="ECO:0007669"/>
    <property type="project" value="InterPro"/>
</dbReference>
<dbReference type="GO" id="GO:0020037">
    <property type="term" value="F:heme binding"/>
    <property type="evidence" value="ECO:0007669"/>
    <property type="project" value="InterPro"/>
</dbReference>
<dbReference type="InterPro" id="IPR036396">
    <property type="entry name" value="Cyt_P450_sf"/>
</dbReference>
<dbReference type="AlphaFoldDB" id="A0A077Z3T1"/>
<dbReference type="InterPro" id="IPR001128">
    <property type="entry name" value="Cyt_P450"/>
</dbReference>
<evidence type="ECO:0000256" key="2">
    <source>
        <dbReference type="ARBA" id="ARBA00022617"/>
    </source>
</evidence>
<keyword evidence="2 7" id="KW-0349">Heme</keyword>
<dbReference type="PANTHER" id="PTHR24289:SF1">
    <property type="entry name" value="STEROID 17-ALPHA-HYDROXYLASE_17,20 LYASE"/>
    <property type="match status" value="1"/>
</dbReference>
<name>A0A077Z3T1_TRITR</name>
<dbReference type="Proteomes" id="UP000030665">
    <property type="component" value="Unassembled WGS sequence"/>
</dbReference>
<dbReference type="PANTHER" id="PTHR24289">
    <property type="entry name" value="STEROID 17-ALPHA-HYDROXYLASE/17,20 LYASE"/>
    <property type="match status" value="1"/>
</dbReference>
<evidence type="ECO:0000256" key="8">
    <source>
        <dbReference type="RuleBase" id="RU000461"/>
    </source>
</evidence>
<protein>
    <submittedName>
        <fullName evidence="9">p450 domain containing protein</fullName>
    </submittedName>
</protein>
<evidence type="ECO:0000313" key="10">
    <source>
        <dbReference type="Proteomes" id="UP000030665"/>
    </source>
</evidence>
<dbReference type="SUPFAM" id="SSF48264">
    <property type="entry name" value="Cytochrome P450"/>
    <property type="match status" value="1"/>
</dbReference>
<evidence type="ECO:0000256" key="6">
    <source>
        <dbReference type="ARBA" id="ARBA00023033"/>
    </source>
</evidence>
<keyword evidence="4 8" id="KW-0560">Oxidoreductase</keyword>
<evidence type="ECO:0000256" key="1">
    <source>
        <dbReference type="ARBA" id="ARBA00010617"/>
    </source>
</evidence>
<dbReference type="PROSITE" id="PS00086">
    <property type="entry name" value="CYTOCHROME_P450"/>
    <property type="match status" value="1"/>
</dbReference>
<evidence type="ECO:0000256" key="7">
    <source>
        <dbReference type="PIRSR" id="PIRSR602401-1"/>
    </source>
</evidence>
<dbReference type="InterPro" id="IPR002401">
    <property type="entry name" value="Cyt_P450_E_grp-I"/>
</dbReference>
<dbReference type="InterPro" id="IPR017972">
    <property type="entry name" value="Cyt_P450_CS"/>
</dbReference>
<dbReference type="GO" id="GO:0016705">
    <property type="term" value="F:oxidoreductase activity, acting on paired donors, with incorporation or reduction of molecular oxygen"/>
    <property type="evidence" value="ECO:0007669"/>
    <property type="project" value="InterPro"/>
</dbReference>
<dbReference type="PRINTS" id="PR00463">
    <property type="entry name" value="EP450I"/>
</dbReference>
<accession>A0A077Z3T1</accession>
<dbReference type="Gene3D" id="1.10.630.10">
    <property type="entry name" value="Cytochrome P450"/>
    <property type="match status" value="1"/>
</dbReference>
<comment type="cofactor">
    <cofactor evidence="7">
        <name>heme</name>
        <dbReference type="ChEBI" id="CHEBI:30413"/>
    </cofactor>
</comment>
<keyword evidence="5 7" id="KW-0408">Iron</keyword>
<proteinExistence type="inferred from homology"/>
<feature type="binding site" description="axial binding residue" evidence="7">
    <location>
        <position position="264"/>
    </location>
    <ligand>
        <name>heme</name>
        <dbReference type="ChEBI" id="CHEBI:30413"/>
    </ligand>
    <ligandPart>
        <name>Fe</name>
        <dbReference type="ChEBI" id="CHEBI:18248"/>
    </ligandPart>
</feature>
<dbReference type="STRING" id="36087.A0A077Z3T1"/>
<keyword evidence="3 7" id="KW-0479">Metal-binding</keyword>
<evidence type="ECO:0000256" key="5">
    <source>
        <dbReference type="ARBA" id="ARBA00023004"/>
    </source>
</evidence>
<dbReference type="EMBL" id="HG805851">
    <property type="protein sequence ID" value="CDW53390.1"/>
    <property type="molecule type" value="Genomic_DNA"/>
</dbReference>